<dbReference type="Proteomes" id="UP000005984">
    <property type="component" value="Unassembled WGS sequence"/>
</dbReference>
<dbReference type="STRING" id="525254.HMPREF0072_1316"/>
<proteinExistence type="predicted"/>
<keyword evidence="2" id="KW-1185">Reference proteome</keyword>
<dbReference type="AlphaFoldDB" id="C2BG46"/>
<organism evidence="1 2">
    <name type="scientific">Anaerococcus lactolyticus ATCC 51172</name>
    <dbReference type="NCBI Taxonomy" id="525254"/>
    <lineage>
        <taxon>Bacteria</taxon>
        <taxon>Bacillati</taxon>
        <taxon>Bacillota</taxon>
        <taxon>Tissierellia</taxon>
        <taxon>Tissierellales</taxon>
        <taxon>Peptoniphilaceae</taxon>
        <taxon>Anaerococcus</taxon>
    </lineage>
</organism>
<evidence type="ECO:0000313" key="1">
    <source>
        <dbReference type="EMBL" id="EEI86161.1"/>
    </source>
</evidence>
<dbReference type="EMBL" id="ABYO01000214">
    <property type="protein sequence ID" value="EEI86161.1"/>
    <property type="molecule type" value="Genomic_DNA"/>
</dbReference>
<protein>
    <submittedName>
        <fullName evidence="1">Uncharacterized protein</fullName>
    </submittedName>
</protein>
<gene>
    <name evidence="1" type="ORF">HMPREF0072_1316</name>
</gene>
<dbReference type="HOGENOM" id="CLU_3211668_0_0_9"/>
<reference evidence="1 2" key="1">
    <citation type="submission" date="2008-10" db="EMBL/GenBank/DDBJ databases">
        <authorList>
            <person name="Qin X."/>
            <person name="Bachman B."/>
            <person name="Battles P."/>
            <person name="Bell A."/>
            <person name="Bess C."/>
            <person name="Bickham C."/>
            <person name="Chaboub L."/>
            <person name="Chen D."/>
            <person name="Coyle M."/>
            <person name="Deiros D.R."/>
            <person name="Dinh H."/>
            <person name="Forbes L."/>
            <person name="Fowler G."/>
            <person name="Francisco L."/>
            <person name="Fu Q."/>
            <person name="Gubbala S."/>
            <person name="Hale W."/>
            <person name="Han Y."/>
            <person name="Hemphill L."/>
            <person name="Highlander S.K."/>
            <person name="Hirani K."/>
            <person name="Hogues M."/>
            <person name="Jackson L."/>
            <person name="Jakkamsetti A."/>
            <person name="Javaid M."/>
            <person name="Jiang H."/>
            <person name="Korchina V."/>
            <person name="Kovar C."/>
            <person name="Lara F."/>
            <person name="Lee S."/>
            <person name="Mata R."/>
            <person name="Mathew T."/>
            <person name="Moen C."/>
            <person name="Morales K."/>
            <person name="Munidasa M."/>
            <person name="Nazareth L."/>
            <person name="Ngo R."/>
            <person name="Nguyen L."/>
            <person name="Okwuonu G."/>
            <person name="Ongeri F."/>
            <person name="Patil S."/>
            <person name="Petrosino J."/>
            <person name="Pham C."/>
            <person name="Pham P."/>
            <person name="Pu L.-L."/>
            <person name="Puazo M."/>
            <person name="Raj R."/>
            <person name="Reid J."/>
            <person name="Rouhana J."/>
            <person name="Saada N."/>
            <person name="Shang Y."/>
            <person name="Simmons D."/>
            <person name="Thornton R."/>
            <person name="Warren J."/>
            <person name="Weissenberger G."/>
            <person name="Zhang J."/>
            <person name="Zhang L."/>
            <person name="Zhou C."/>
            <person name="Zhu D."/>
            <person name="Muzny D."/>
            <person name="Worley K."/>
            <person name="Gibbs R."/>
        </authorList>
    </citation>
    <scope>NUCLEOTIDE SEQUENCE [LARGE SCALE GENOMIC DNA]</scope>
    <source>
        <strain evidence="1 2">ATCC 51172</strain>
    </source>
</reference>
<name>C2BG46_9FIRM</name>
<accession>C2BG46</accession>
<dbReference type="RefSeq" id="WP_004829131.1">
    <property type="nucleotide sequence ID" value="NZ_GG666049.1"/>
</dbReference>
<comment type="caution">
    <text evidence="1">The sequence shown here is derived from an EMBL/GenBank/DDBJ whole genome shotgun (WGS) entry which is preliminary data.</text>
</comment>
<sequence>MKEFDAKKFLKKLYELSGKAEGAKVIVKEIEKKEEIQAKEKVAI</sequence>
<evidence type="ECO:0000313" key="2">
    <source>
        <dbReference type="Proteomes" id="UP000005984"/>
    </source>
</evidence>